<keyword evidence="3 9" id="KW-0997">Cell inner membrane</keyword>
<protein>
    <recommendedName>
        <fullName evidence="9">Cell division protein FtsQ</fullName>
    </recommendedName>
</protein>
<evidence type="ECO:0000256" key="4">
    <source>
        <dbReference type="ARBA" id="ARBA00022618"/>
    </source>
</evidence>
<dbReference type="EMBL" id="FNHG01000009">
    <property type="protein sequence ID" value="SDM33488.1"/>
    <property type="molecule type" value="Genomic_DNA"/>
</dbReference>
<dbReference type="Proteomes" id="UP000199759">
    <property type="component" value="Unassembled WGS sequence"/>
</dbReference>
<dbReference type="Pfam" id="PF03799">
    <property type="entry name" value="FtsQ_DivIB_C"/>
    <property type="match status" value="1"/>
</dbReference>
<organism evidence="11 12">
    <name type="scientific">Maricaulis salignorans</name>
    <dbReference type="NCBI Taxonomy" id="144026"/>
    <lineage>
        <taxon>Bacteria</taxon>
        <taxon>Pseudomonadati</taxon>
        <taxon>Pseudomonadota</taxon>
        <taxon>Alphaproteobacteria</taxon>
        <taxon>Maricaulales</taxon>
        <taxon>Maricaulaceae</taxon>
        <taxon>Maricaulis</taxon>
    </lineage>
</organism>
<evidence type="ECO:0000256" key="8">
    <source>
        <dbReference type="ARBA" id="ARBA00023306"/>
    </source>
</evidence>
<sequence>MGAMAAAALLLATVAGLALFGQLDDVLRLGGEKITVRLADMGFAVRSVDVTGAGDEIAHSIVLATEVYDGQSLFSVDPGAVRARVEALPMVRSATVARLWPDRISIVVETREAFALWQVEGVLNIIDRDGVVLAEADVMNPPALPLVVADGANDSVVEIVEALARHPAIRAHVVGAVRVGERRWNLRLDTGADVKLPAGDVQASIAILARLQAERGVLRLAAESFDLRGQGDLIVRALPDRAAAAGMREHEA</sequence>
<evidence type="ECO:0000256" key="6">
    <source>
        <dbReference type="ARBA" id="ARBA00022989"/>
    </source>
</evidence>
<evidence type="ECO:0000256" key="2">
    <source>
        <dbReference type="ARBA" id="ARBA00022475"/>
    </source>
</evidence>
<comment type="function">
    <text evidence="9">Essential cell division protein.</text>
</comment>
<keyword evidence="7 9" id="KW-0472">Membrane</keyword>
<dbReference type="PROSITE" id="PS51779">
    <property type="entry name" value="POTRA"/>
    <property type="match status" value="1"/>
</dbReference>
<dbReference type="InterPro" id="IPR026579">
    <property type="entry name" value="FtsQ"/>
</dbReference>
<evidence type="ECO:0000256" key="1">
    <source>
        <dbReference type="ARBA" id="ARBA00004370"/>
    </source>
</evidence>
<keyword evidence="8 9" id="KW-0131">Cell cycle</keyword>
<dbReference type="Pfam" id="PF08478">
    <property type="entry name" value="POTRA_1"/>
    <property type="match status" value="1"/>
</dbReference>
<reference evidence="11 12" key="1">
    <citation type="submission" date="2016-10" db="EMBL/GenBank/DDBJ databases">
        <authorList>
            <person name="de Groot N.N."/>
        </authorList>
    </citation>
    <scope>NUCLEOTIDE SEQUENCE [LARGE SCALE GENOMIC DNA]</scope>
    <source>
        <strain evidence="11 12">DSM 16077</strain>
    </source>
</reference>
<name>A0A1G9SDD1_9PROT</name>
<dbReference type="PANTHER" id="PTHR35851">
    <property type="entry name" value="CELL DIVISION PROTEIN FTSQ"/>
    <property type="match status" value="1"/>
</dbReference>
<dbReference type="GO" id="GO:0005886">
    <property type="term" value="C:plasma membrane"/>
    <property type="evidence" value="ECO:0007669"/>
    <property type="project" value="UniProtKB-SubCell"/>
</dbReference>
<evidence type="ECO:0000256" key="7">
    <source>
        <dbReference type="ARBA" id="ARBA00023136"/>
    </source>
</evidence>
<keyword evidence="2 9" id="KW-1003">Cell membrane</keyword>
<evidence type="ECO:0000313" key="12">
    <source>
        <dbReference type="Proteomes" id="UP000199759"/>
    </source>
</evidence>
<dbReference type="HAMAP" id="MF_00911">
    <property type="entry name" value="FtsQ_subfam"/>
    <property type="match status" value="1"/>
</dbReference>
<evidence type="ECO:0000256" key="3">
    <source>
        <dbReference type="ARBA" id="ARBA00022519"/>
    </source>
</evidence>
<evidence type="ECO:0000259" key="10">
    <source>
        <dbReference type="PROSITE" id="PS51779"/>
    </source>
</evidence>
<dbReference type="Gene3D" id="3.10.20.310">
    <property type="entry name" value="membrane protein fhac"/>
    <property type="match status" value="1"/>
</dbReference>
<keyword evidence="12" id="KW-1185">Reference proteome</keyword>
<accession>A0A1G9SDD1</accession>
<dbReference type="GO" id="GO:0032153">
    <property type="term" value="C:cell division site"/>
    <property type="evidence" value="ECO:0007669"/>
    <property type="project" value="UniProtKB-UniRule"/>
</dbReference>
<evidence type="ECO:0000256" key="5">
    <source>
        <dbReference type="ARBA" id="ARBA00022692"/>
    </source>
</evidence>
<dbReference type="PANTHER" id="PTHR35851:SF1">
    <property type="entry name" value="CELL DIVISION PROTEIN FTSQ"/>
    <property type="match status" value="1"/>
</dbReference>
<dbReference type="GO" id="GO:0090529">
    <property type="term" value="P:cell septum assembly"/>
    <property type="evidence" value="ECO:0007669"/>
    <property type="project" value="InterPro"/>
</dbReference>
<keyword evidence="6 9" id="KW-1133">Transmembrane helix</keyword>
<proteinExistence type="inferred from homology"/>
<dbReference type="InterPro" id="IPR013685">
    <property type="entry name" value="POTRA_FtsQ_type"/>
</dbReference>
<keyword evidence="4 9" id="KW-0132">Cell division</keyword>
<comment type="subcellular location">
    <subcellularLocation>
        <location evidence="9">Cell inner membrane</location>
        <topology evidence="9">Single-pass type II membrane protein</topology>
    </subcellularLocation>
    <subcellularLocation>
        <location evidence="1">Membrane</location>
    </subcellularLocation>
    <text evidence="9">Localizes to the division septum.</text>
</comment>
<evidence type="ECO:0000313" key="11">
    <source>
        <dbReference type="EMBL" id="SDM33488.1"/>
    </source>
</evidence>
<dbReference type="InterPro" id="IPR034746">
    <property type="entry name" value="POTRA"/>
</dbReference>
<gene>
    <name evidence="9" type="primary">ftsQ</name>
    <name evidence="11" type="ORF">SAMN04488568_10965</name>
</gene>
<dbReference type="STRING" id="144026.SAMN04488568_10965"/>
<dbReference type="GO" id="GO:0043093">
    <property type="term" value="P:FtsZ-dependent cytokinesis"/>
    <property type="evidence" value="ECO:0007669"/>
    <property type="project" value="UniProtKB-UniRule"/>
</dbReference>
<feature type="domain" description="POTRA" evidence="10">
    <location>
        <begin position="43"/>
        <end position="113"/>
    </location>
</feature>
<dbReference type="AlphaFoldDB" id="A0A1G9SDD1"/>
<comment type="similarity">
    <text evidence="9">Belongs to the FtsQ/DivIB family. FtsQ subfamily.</text>
</comment>
<evidence type="ECO:0000256" key="9">
    <source>
        <dbReference type="HAMAP-Rule" id="MF_00911"/>
    </source>
</evidence>
<dbReference type="InterPro" id="IPR005548">
    <property type="entry name" value="Cell_div_FtsQ/DivIB_C"/>
</dbReference>
<keyword evidence="5 9" id="KW-0812">Transmembrane</keyword>